<keyword evidence="1" id="KW-0963">Cytoplasm</keyword>
<dbReference type="InterPro" id="IPR029063">
    <property type="entry name" value="SAM-dependent_MTases_sf"/>
</dbReference>
<dbReference type="EC" id="2.1.1.-" evidence="1"/>
<reference evidence="3 4" key="1">
    <citation type="submission" date="2024-01" db="EMBL/GenBank/DDBJ databases">
        <title>Comparative genomics of Cryptococcus and Kwoniella reveals pathogenesis evolution and contrasting modes of karyotype evolution via chromosome fusion or intercentromeric recombination.</title>
        <authorList>
            <person name="Coelho M.A."/>
            <person name="David-Palma M."/>
            <person name="Shea T."/>
            <person name="Bowers K."/>
            <person name="McGinley-Smith S."/>
            <person name="Mohammad A.W."/>
            <person name="Gnirke A."/>
            <person name="Yurkov A.M."/>
            <person name="Nowrousian M."/>
            <person name="Sun S."/>
            <person name="Cuomo C.A."/>
            <person name="Heitman J."/>
        </authorList>
    </citation>
    <scope>NUCLEOTIDE SEQUENCE [LARGE SCALE GENOMIC DNA]</scope>
    <source>
        <strain evidence="3">CBS 11374</strain>
    </source>
</reference>
<evidence type="ECO:0000256" key="1">
    <source>
        <dbReference type="HAMAP-Rule" id="MF_03198"/>
    </source>
</evidence>
<name>A0ABZ1DCV2_9TREE</name>
<dbReference type="Gene3D" id="3.40.50.150">
    <property type="entry name" value="Vaccinia Virus protein VP39"/>
    <property type="match status" value="1"/>
</dbReference>
<feature type="binding site" evidence="1">
    <location>
        <position position="74"/>
    </location>
    <ligand>
        <name>S-adenosyl-L-methionine</name>
        <dbReference type="ChEBI" id="CHEBI:59789"/>
    </ligand>
</feature>
<evidence type="ECO:0000313" key="3">
    <source>
        <dbReference type="EMBL" id="WRT70527.1"/>
    </source>
</evidence>
<evidence type="ECO:0000256" key="2">
    <source>
        <dbReference type="SAM" id="MobiDB-lite"/>
    </source>
</evidence>
<dbReference type="SUPFAM" id="SSF53335">
    <property type="entry name" value="S-adenosyl-L-methionine-dependent methyltransferases"/>
    <property type="match status" value="1"/>
</dbReference>
<keyword evidence="1" id="KW-0808">Transferase</keyword>
<keyword evidence="4" id="KW-1185">Reference proteome</keyword>
<feature type="binding site" evidence="1">
    <location>
        <position position="175"/>
    </location>
    <ligand>
        <name>S-adenosyl-L-methionine</name>
        <dbReference type="ChEBI" id="CHEBI:59789"/>
    </ligand>
</feature>
<feature type="binding site" evidence="1">
    <location>
        <position position="195"/>
    </location>
    <ligand>
        <name>S-adenosyl-L-methionine</name>
        <dbReference type="ChEBI" id="CHEBI:59789"/>
    </ligand>
</feature>
<protein>
    <recommendedName>
        <fullName evidence="1">Protein-lysine N-methyltransferase EFM6</fullName>
        <ecNumber evidence="1">2.1.1.-</ecNumber>
    </recommendedName>
    <alternativeName>
        <fullName evidence="1">Elongation factor methyltransferase 6</fullName>
    </alternativeName>
</protein>
<keyword evidence="1" id="KW-0489">Methyltransferase</keyword>
<keyword evidence="1" id="KW-0949">S-adenosyl-L-methionine</keyword>
<comment type="similarity">
    <text evidence="1">Belongs to the class I-like SAM-binding methyltransferase superfamily. METTL21 family. EFM6 subfamily.</text>
</comment>
<accession>A0ABZ1DCV2</accession>
<dbReference type="GeneID" id="87959655"/>
<feature type="binding site" evidence="1">
    <location>
        <begin position="104"/>
        <end position="106"/>
    </location>
    <ligand>
        <name>S-adenosyl-L-methionine</name>
        <dbReference type="ChEBI" id="CHEBI:59789"/>
    </ligand>
</feature>
<dbReference type="Proteomes" id="UP001329825">
    <property type="component" value="Chromosome 11"/>
</dbReference>
<comment type="subcellular location">
    <subcellularLocation>
        <location evidence="1">Cytoplasm</location>
    </subcellularLocation>
</comment>
<dbReference type="Pfam" id="PF10294">
    <property type="entry name" value="Methyltransf_16"/>
    <property type="match status" value="1"/>
</dbReference>
<dbReference type="PANTHER" id="PTHR14614">
    <property type="entry name" value="HEPATOCELLULAR CARCINOMA-ASSOCIATED ANTIGEN"/>
    <property type="match status" value="1"/>
</dbReference>
<organism evidence="3 4">
    <name type="scientific">Kwoniella shivajii</name>
    <dbReference type="NCBI Taxonomy" id="564305"/>
    <lineage>
        <taxon>Eukaryota</taxon>
        <taxon>Fungi</taxon>
        <taxon>Dikarya</taxon>
        <taxon>Basidiomycota</taxon>
        <taxon>Agaricomycotina</taxon>
        <taxon>Tremellomycetes</taxon>
        <taxon>Tremellales</taxon>
        <taxon>Cryptococcaceae</taxon>
        <taxon>Kwoniella</taxon>
    </lineage>
</organism>
<comment type="function">
    <text evidence="1">S-adenosyl-L-methionine-dependent protein-lysine N-methyltransferase that methylates elongation factor 1-alpha.</text>
</comment>
<feature type="region of interest" description="Disordered" evidence="2">
    <location>
        <begin position="1"/>
        <end position="24"/>
    </location>
</feature>
<dbReference type="EMBL" id="CP141891">
    <property type="protein sequence ID" value="WRT70527.1"/>
    <property type="molecule type" value="Genomic_DNA"/>
</dbReference>
<dbReference type="InterPro" id="IPR033684">
    <property type="entry name" value="EFM6"/>
</dbReference>
<dbReference type="InterPro" id="IPR019410">
    <property type="entry name" value="Methyltransf_16"/>
</dbReference>
<dbReference type="HAMAP" id="MF_03198">
    <property type="entry name" value="Methyltr_EFM6"/>
    <property type="match status" value="1"/>
</dbReference>
<gene>
    <name evidence="1" type="primary">EFM6</name>
    <name evidence="3" type="ORF">IL334_007525</name>
</gene>
<dbReference type="RefSeq" id="XP_062795266.1">
    <property type="nucleotide sequence ID" value="XM_062939215.1"/>
</dbReference>
<feature type="binding site" evidence="1">
    <location>
        <position position="127"/>
    </location>
    <ligand>
        <name>S-adenosyl-L-methionine</name>
        <dbReference type="ChEBI" id="CHEBI:59789"/>
    </ligand>
</feature>
<sequence length="275" mass="30233">MVLVPDPASPRSRSRSSSVSTTNSDVALPSFASLAPSRPPTTVAEEETRVSIPGLEKKVILKIDAGPGCGGVAWAAGEVLSRYISYRYSIDPTILRNKKVLELGSGTGLVGIVAGLLDPSSEVWVTDQEILLDLMEINAELNIPSPIPIPTPTWTTSNITSVIGRRNVHAVELNWGEDLSDSDIPIEEIDLVLAADCVYFEPAFPLLIKTLCDLAPVGKEMDILFCWKKRRNADKRFFSMLKKHFDQITIQDDKIGEKDMYGKQGVSLIKLVRRK</sequence>
<proteinExistence type="inferred from homology"/>
<dbReference type="PANTHER" id="PTHR14614:SF132">
    <property type="entry name" value="PROTEIN-LYSINE METHYLTRANSFERASE C42C1.13"/>
    <property type="match status" value="1"/>
</dbReference>
<evidence type="ECO:0000313" key="4">
    <source>
        <dbReference type="Proteomes" id="UP001329825"/>
    </source>
</evidence>